<protein>
    <recommendedName>
        <fullName evidence="3">CN hydrolase domain-containing protein</fullName>
    </recommendedName>
</protein>
<dbReference type="PROSITE" id="PS50294">
    <property type="entry name" value="WD_REPEATS_REGION"/>
    <property type="match status" value="3"/>
</dbReference>
<proteinExistence type="predicted"/>
<dbReference type="SMART" id="SM00320">
    <property type="entry name" value="WD40"/>
    <property type="match status" value="5"/>
</dbReference>
<dbReference type="Pfam" id="PF19018">
    <property type="entry name" value="Vanin_C"/>
    <property type="match status" value="1"/>
</dbReference>
<feature type="repeat" description="WD" evidence="1">
    <location>
        <begin position="311"/>
        <end position="352"/>
    </location>
</feature>
<dbReference type="InterPro" id="IPR003010">
    <property type="entry name" value="C-N_Hydrolase"/>
</dbReference>
<name>A0A553PAV7_TIGCA</name>
<gene>
    <name evidence="4" type="ORF">TCAL_05661</name>
</gene>
<feature type="repeat" description="WD" evidence="1">
    <location>
        <begin position="351"/>
        <end position="383"/>
    </location>
</feature>
<dbReference type="InterPro" id="IPR001680">
    <property type="entry name" value="WD40_rpt"/>
</dbReference>
<dbReference type="InterPro" id="IPR036526">
    <property type="entry name" value="C-N_Hydrolase_sf"/>
</dbReference>
<dbReference type="STRING" id="6832.A0A553PAV7"/>
<dbReference type="InterPro" id="IPR015943">
    <property type="entry name" value="WD40/YVTN_repeat-like_dom_sf"/>
</dbReference>
<dbReference type="PANTHER" id="PTHR44499:SF1">
    <property type="entry name" value="JOUBERIN"/>
    <property type="match status" value="1"/>
</dbReference>
<evidence type="ECO:0000259" key="3">
    <source>
        <dbReference type="PROSITE" id="PS50263"/>
    </source>
</evidence>
<dbReference type="PROSITE" id="PS50263">
    <property type="entry name" value="CN_HYDROLASE"/>
    <property type="match status" value="1"/>
</dbReference>
<dbReference type="Pfam" id="PF00400">
    <property type="entry name" value="WD40"/>
    <property type="match status" value="3"/>
</dbReference>
<dbReference type="SUPFAM" id="SSF50978">
    <property type="entry name" value="WD40 repeat-like"/>
    <property type="match status" value="1"/>
</dbReference>
<dbReference type="InterPro" id="IPR052803">
    <property type="entry name" value="Cilium-Associated_Jouberin"/>
</dbReference>
<dbReference type="EMBL" id="VCGU01000005">
    <property type="protein sequence ID" value="TRY74817.1"/>
    <property type="molecule type" value="Genomic_DNA"/>
</dbReference>
<dbReference type="Proteomes" id="UP000318571">
    <property type="component" value="Chromosome 2"/>
</dbReference>
<comment type="caution">
    <text evidence="4">The sequence shown here is derived from an EMBL/GenBank/DDBJ whole genome shotgun (WGS) entry which is preliminary data.</text>
</comment>
<dbReference type="PANTHER" id="PTHR44499">
    <property type="entry name" value="JOUBERIN"/>
    <property type="match status" value="1"/>
</dbReference>
<feature type="repeat" description="WD" evidence="1">
    <location>
        <begin position="397"/>
        <end position="438"/>
    </location>
</feature>
<keyword evidence="1" id="KW-0853">WD repeat</keyword>
<evidence type="ECO:0000313" key="5">
    <source>
        <dbReference type="Proteomes" id="UP000318571"/>
    </source>
</evidence>
<feature type="compositionally biased region" description="Basic and acidic residues" evidence="2">
    <location>
        <begin position="228"/>
        <end position="238"/>
    </location>
</feature>
<evidence type="ECO:0000256" key="2">
    <source>
        <dbReference type="SAM" id="MobiDB-lite"/>
    </source>
</evidence>
<keyword evidence="5" id="KW-1185">Reference proteome</keyword>
<dbReference type="Gene3D" id="3.60.110.10">
    <property type="entry name" value="Carbon-nitrogen hydrolase"/>
    <property type="match status" value="1"/>
</dbReference>
<dbReference type="Gene3D" id="2.130.10.10">
    <property type="entry name" value="YVTN repeat-like/Quinoprotein amine dehydrogenase"/>
    <property type="match status" value="1"/>
</dbReference>
<dbReference type="InterPro" id="IPR043957">
    <property type="entry name" value="Vanin_C"/>
</dbReference>
<dbReference type="AlphaFoldDB" id="A0A553PAV7"/>
<feature type="region of interest" description="Disordered" evidence="2">
    <location>
        <begin position="216"/>
        <end position="238"/>
    </location>
</feature>
<organism evidence="4 5">
    <name type="scientific">Tigriopus californicus</name>
    <name type="common">Marine copepod</name>
    <dbReference type="NCBI Taxonomy" id="6832"/>
    <lineage>
        <taxon>Eukaryota</taxon>
        <taxon>Metazoa</taxon>
        <taxon>Ecdysozoa</taxon>
        <taxon>Arthropoda</taxon>
        <taxon>Crustacea</taxon>
        <taxon>Multicrustacea</taxon>
        <taxon>Hexanauplia</taxon>
        <taxon>Copepoda</taxon>
        <taxon>Harpacticoida</taxon>
        <taxon>Harpacticidae</taxon>
        <taxon>Tigriopus</taxon>
    </lineage>
</organism>
<dbReference type="GO" id="GO:0036064">
    <property type="term" value="C:ciliary basal body"/>
    <property type="evidence" value="ECO:0007669"/>
    <property type="project" value="TreeGrafter"/>
</dbReference>
<evidence type="ECO:0000256" key="1">
    <source>
        <dbReference type="PROSITE-ProRule" id="PRU00221"/>
    </source>
</evidence>
<dbReference type="Pfam" id="PF00795">
    <property type="entry name" value="CN_hydrolase"/>
    <property type="match status" value="1"/>
</dbReference>
<dbReference type="SUPFAM" id="SSF56317">
    <property type="entry name" value="Carbon-nitrogen hydrolase"/>
    <property type="match status" value="1"/>
</dbReference>
<dbReference type="GO" id="GO:0044458">
    <property type="term" value="P:motile cilium assembly"/>
    <property type="evidence" value="ECO:0007669"/>
    <property type="project" value="TreeGrafter"/>
</dbReference>
<evidence type="ECO:0000313" key="4">
    <source>
        <dbReference type="EMBL" id="TRY74817.1"/>
    </source>
</evidence>
<dbReference type="InterPro" id="IPR036322">
    <property type="entry name" value="WD40_repeat_dom_sf"/>
</dbReference>
<sequence length="1029" mass="116494">MPKDHSQKAKKAKPSKPSMVALDERIFGIFIHSADTLNLNLHVSHPVVCVILIDLETGKQVDKPENAKHVTSFYDEENVKEILPMMTQPCSFKTSKSLVPKWDELILFNVDFSHLESLRSHLGVFFVIRDFVTMSLANNQAKYKSGWIDVAWAFLVPFPEGYPPNVGKKLRLQLFQGGSTRGSEPLSHTLWTWWKKRRHLKYPSTLFVTVQSMKPPEANLESDPETMEGQKEASKTREGVLNVPAWSRHRGQTCEIPKAKEVSIEAPDDSEVSCMRFSRSGRALAVAFTRVNGSSTIHVFHVPSWQFIKIIGSHPGTIYELDWDLDDTEIVSASADRTAGVWSIHKGTRKLLEHPSFVYCARFHPNSPNVVISGCYDKVIRVWIRNQDSKFLLAEELISHNSFISALELDPDGQNLFSGDDEGFIRIWEVYGAQNIESDNRISIRMKKEIQLPEFRGYRIQSLQMHPGGRRLLVHSSSFTSSLLMIDTKLSSVMQSFGFESGRRDKSDCSVSPCGSFVFASSLNTGVIVFDTDTANEKHRYEMDDIKPKSITFHPFDNFLIVYGQIGEARTAVVEYVPLERNFSAQNPLDYVLSNVKQYAEIVATLKSQGVDLVVFPEYGLTSSGLHSLPQEQFHDMMQEFPPLGIGNFDNPNPENKVLRSLQEIAKNNGLYLVVNLGTKLEDPDTHETHYYNTALVFDRLGKIVARYRKYNLYGEENLFSKPNLPDVSYFDTDFMVRFGLLICFDINYPRPFQDLEDHKVDVIILPAAWVDELPFLTAIQYHSGWALANKVTVLSSGLHDPQNGAVGAGIYHGDFGILNYTFNPRISESLAVISEVHFNQDQEANPPIPRDPISHNNHNFLEQDLTAYDFKHLRHGFQDERISMSHYTECMVSVELEIPDNFTGSYVMVAFHGVRGFGGGRYQLGITSCGIVLCQNQAFTSLESCGKRPNLGELGELPTVKYLHLEQTRSEDMRLMPVAMDLNLQPLNQSLSSFDQINDKSVILVKEPMSNLYSFGFFGRLFSLDKQN</sequence>
<reference evidence="4 5" key="1">
    <citation type="journal article" date="2018" name="Nat. Ecol. Evol.">
        <title>Genomic signatures of mitonuclear coevolution across populations of Tigriopus californicus.</title>
        <authorList>
            <person name="Barreto F.S."/>
            <person name="Watson E.T."/>
            <person name="Lima T.G."/>
            <person name="Willett C.S."/>
            <person name="Edmands S."/>
            <person name="Li W."/>
            <person name="Burton R.S."/>
        </authorList>
    </citation>
    <scope>NUCLEOTIDE SEQUENCE [LARGE SCALE GENOMIC DNA]</scope>
    <source>
        <strain evidence="4 5">San Diego</strain>
    </source>
</reference>
<feature type="domain" description="CN hydrolase" evidence="3">
    <location>
        <begin position="569"/>
        <end position="853"/>
    </location>
</feature>
<accession>A0A553PAV7</accession>
<dbReference type="PROSITE" id="PS50082">
    <property type="entry name" value="WD_REPEATS_2"/>
    <property type="match status" value="3"/>
</dbReference>